<dbReference type="InterPro" id="IPR028082">
    <property type="entry name" value="Peripla_BP_I"/>
</dbReference>
<sequence>MKSKSATLEDVARHAGVSYQTVSRVLNKSANVSDATRSKVEKSIELLRYVPNRLAQQLVGKQTQTVGLVTISLALHAPSQVAAAVKRYANVEGYQVLISMIDENVNHSIQDSINELKSQRVSKVIINVPLEAEEAQKIATDNDDIVCLFLDVDPYSSVFNVSFNPADGTRASVKYLYELGHRDIALLAGPESSVSAQLRLKSWIETLKSYGLEPASLIRGNWDAQSGYAGALQMLRETPQFSAVLVGNDQMALGVLSAFHQQQISIPGEKSVIGYDDTYESSFFYPALTTVSLDLDLQGKEAVRRILDSGEDNALRMSSILPARLVVRQSTGPKGEKGKNLQALAQQLREIAHQLGDV</sequence>
<dbReference type="CDD" id="cd01392">
    <property type="entry name" value="HTH_LacI"/>
    <property type="match status" value="1"/>
</dbReference>
<gene>
    <name evidence="5" type="primary">lacI</name>
    <name evidence="5" type="ORF">SS37_02820</name>
</gene>
<evidence type="ECO:0000256" key="2">
    <source>
        <dbReference type="ARBA" id="ARBA00023125"/>
    </source>
</evidence>
<dbReference type="PROSITE" id="PS50932">
    <property type="entry name" value="HTH_LACI_2"/>
    <property type="match status" value="1"/>
</dbReference>
<dbReference type="InterPro" id="IPR010982">
    <property type="entry name" value="Lambda_DNA-bd_dom_sf"/>
</dbReference>
<dbReference type="GO" id="GO:0000976">
    <property type="term" value="F:transcription cis-regulatory region binding"/>
    <property type="evidence" value="ECO:0007669"/>
    <property type="project" value="TreeGrafter"/>
</dbReference>
<dbReference type="Pfam" id="PF00356">
    <property type="entry name" value="LacI"/>
    <property type="match status" value="1"/>
</dbReference>
<dbReference type="Gene3D" id="1.10.260.40">
    <property type="entry name" value="lambda repressor-like DNA-binding domains"/>
    <property type="match status" value="1"/>
</dbReference>
<dbReference type="PANTHER" id="PTHR30146">
    <property type="entry name" value="LACI-RELATED TRANSCRIPTIONAL REPRESSOR"/>
    <property type="match status" value="1"/>
</dbReference>
<evidence type="ECO:0000313" key="6">
    <source>
        <dbReference type="Proteomes" id="UP000033352"/>
    </source>
</evidence>
<dbReference type="SUPFAM" id="SSF53822">
    <property type="entry name" value="Periplasmic binding protein-like I"/>
    <property type="match status" value="1"/>
</dbReference>
<dbReference type="RefSeq" id="WP_045284641.1">
    <property type="nucleotide sequence ID" value="NZ_JZYX01000005.1"/>
</dbReference>
<dbReference type="NCBIfam" id="NF007075">
    <property type="entry name" value="PRK09526.1"/>
    <property type="match status" value="1"/>
</dbReference>
<dbReference type="PANTHER" id="PTHR30146:SF153">
    <property type="entry name" value="LACTOSE OPERON REPRESSOR"/>
    <property type="match status" value="1"/>
</dbReference>
<dbReference type="CDD" id="cd01574">
    <property type="entry name" value="PBP1_LacI"/>
    <property type="match status" value="1"/>
</dbReference>
<dbReference type="Gene3D" id="3.40.50.2300">
    <property type="match status" value="2"/>
</dbReference>
<dbReference type="Proteomes" id="UP000033352">
    <property type="component" value="Unassembled WGS sequence"/>
</dbReference>
<organism evidence="5 6">
    <name type="scientific">Enterobacter sichuanensis</name>
    <dbReference type="NCBI Taxonomy" id="2071710"/>
    <lineage>
        <taxon>Bacteria</taxon>
        <taxon>Pseudomonadati</taxon>
        <taxon>Pseudomonadota</taxon>
        <taxon>Gammaproteobacteria</taxon>
        <taxon>Enterobacterales</taxon>
        <taxon>Enterobacteriaceae</taxon>
        <taxon>Enterobacter</taxon>
        <taxon>Enterobacter cloacae complex</taxon>
    </lineage>
</organism>
<protein>
    <submittedName>
        <fullName evidence="5">Lac repressor</fullName>
    </submittedName>
</protein>
<dbReference type="SMART" id="SM00354">
    <property type="entry name" value="HTH_LACI"/>
    <property type="match status" value="1"/>
</dbReference>
<dbReference type="OrthoDB" id="9798934at2"/>
<evidence type="ECO:0000259" key="4">
    <source>
        <dbReference type="PROSITE" id="PS50932"/>
    </source>
</evidence>
<name>A0A0F1BES7_9ENTR</name>
<dbReference type="AlphaFoldDB" id="A0A0F1BES7"/>
<keyword evidence="2" id="KW-0238">DNA-binding</keyword>
<feature type="domain" description="HTH lacI-type" evidence="4">
    <location>
        <begin position="6"/>
        <end position="60"/>
    </location>
</feature>
<keyword evidence="3" id="KW-0804">Transcription</keyword>
<evidence type="ECO:0000256" key="1">
    <source>
        <dbReference type="ARBA" id="ARBA00023015"/>
    </source>
</evidence>
<evidence type="ECO:0000313" key="5">
    <source>
        <dbReference type="EMBL" id="KJN31769.1"/>
    </source>
</evidence>
<dbReference type="Pfam" id="PF13377">
    <property type="entry name" value="Peripla_BP_3"/>
    <property type="match status" value="1"/>
</dbReference>
<dbReference type="PATRIC" id="fig|1619248.3.peg.3587"/>
<reference evidence="5 6" key="1">
    <citation type="submission" date="2015-03" db="EMBL/GenBank/DDBJ databases">
        <authorList>
            <person name="McCorrison J."/>
            <person name="Sanka R."/>
            <person name="Adams M."/>
            <person name="Brinkac L."/>
            <person name="Nierman W."/>
            <person name="Sutton G."/>
            <person name="Nelson K."/>
            <person name="Kiedrowski L."/>
            <person name="Guerrero D."/>
            <person name="Bonomo R."/>
        </authorList>
    </citation>
    <scope>NUCLEOTIDE SEQUENCE [LARGE SCALE GENOMIC DNA]</scope>
    <source>
        <strain evidence="5 6">35699</strain>
    </source>
</reference>
<dbReference type="PROSITE" id="PS00356">
    <property type="entry name" value="HTH_LACI_1"/>
    <property type="match status" value="1"/>
</dbReference>
<accession>A0A0F1BES7</accession>
<dbReference type="PRINTS" id="PR00036">
    <property type="entry name" value="HTHLACI"/>
</dbReference>
<comment type="caution">
    <text evidence="5">The sequence shown here is derived from an EMBL/GenBank/DDBJ whole genome shotgun (WGS) entry which is preliminary data.</text>
</comment>
<dbReference type="SUPFAM" id="SSF47413">
    <property type="entry name" value="lambda repressor-like DNA-binding domains"/>
    <property type="match status" value="1"/>
</dbReference>
<evidence type="ECO:0000256" key="3">
    <source>
        <dbReference type="ARBA" id="ARBA00023163"/>
    </source>
</evidence>
<dbReference type="InterPro" id="IPR046335">
    <property type="entry name" value="LacI/GalR-like_sensor"/>
</dbReference>
<keyword evidence="1" id="KW-0805">Transcription regulation</keyword>
<dbReference type="GO" id="GO:0003700">
    <property type="term" value="F:DNA-binding transcription factor activity"/>
    <property type="evidence" value="ECO:0007669"/>
    <property type="project" value="TreeGrafter"/>
</dbReference>
<dbReference type="EMBL" id="JZYX01000005">
    <property type="protein sequence ID" value="KJN31769.1"/>
    <property type="molecule type" value="Genomic_DNA"/>
</dbReference>
<proteinExistence type="predicted"/>
<dbReference type="InterPro" id="IPR000843">
    <property type="entry name" value="HTH_LacI"/>
</dbReference>